<name>A0A8T4IU81_9ACTN</name>
<evidence type="ECO:0000259" key="1">
    <source>
        <dbReference type="PROSITE" id="PS50995"/>
    </source>
</evidence>
<feature type="domain" description="HTH marR-type" evidence="1">
    <location>
        <begin position="18"/>
        <end position="153"/>
    </location>
</feature>
<dbReference type="PANTHER" id="PTHR33164:SF43">
    <property type="entry name" value="HTH-TYPE TRANSCRIPTIONAL REPRESSOR YETL"/>
    <property type="match status" value="1"/>
</dbReference>
<dbReference type="Proteomes" id="UP000675554">
    <property type="component" value="Unassembled WGS sequence"/>
</dbReference>
<dbReference type="PANTHER" id="PTHR33164">
    <property type="entry name" value="TRANSCRIPTIONAL REGULATOR, MARR FAMILY"/>
    <property type="match status" value="1"/>
</dbReference>
<proteinExistence type="predicted"/>
<dbReference type="InterPro" id="IPR036388">
    <property type="entry name" value="WH-like_DNA-bd_sf"/>
</dbReference>
<sequence length="163" mass="17634">MAEETEIRSAADAAAHAGIQAFGVLLDTAALMERLFGSRLQEECGITHSMFEVLLHLADSPEGARMSRLSQDLILTSGGATRLVDRMVGAALVRRTRSADDGRVQTVVMTEEGERVLIRAARLHAQQLDEHFYGPLSGSQAAVMTAALDRLGQHARTVLPTLR</sequence>
<dbReference type="PROSITE" id="PS50995">
    <property type="entry name" value="HTH_MARR_2"/>
    <property type="match status" value="1"/>
</dbReference>
<reference evidence="2" key="1">
    <citation type="submission" date="2021-04" db="EMBL/GenBank/DDBJ databases">
        <title>Sequencing of actinobacteria type strains.</title>
        <authorList>
            <person name="Nguyen G.-S."/>
            <person name="Wentzel A."/>
        </authorList>
    </citation>
    <scope>NUCLEOTIDE SEQUENCE</scope>
    <source>
        <strain evidence="2">DSM 42095</strain>
    </source>
</reference>
<dbReference type="GO" id="GO:0006950">
    <property type="term" value="P:response to stress"/>
    <property type="evidence" value="ECO:0007669"/>
    <property type="project" value="TreeGrafter"/>
</dbReference>
<keyword evidence="3" id="KW-1185">Reference proteome</keyword>
<dbReference type="InterPro" id="IPR039422">
    <property type="entry name" value="MarR/SlyA-like"/>
</dbReference>
<dbReference type="GO" id="GO:0003700">
    <property type="term" value="F:DNA-binding transcription factor activity"/>
    <property type="evidence" value="ECO:0007669"/>
    <property type="project" value="InterPro"/>
</dbReference>
<evidence type="ECO:0000313" key="3">
    <source>
        <dbReference type="Proteomes" id="UP000675554"/>
    </source>
</evidence>
<dbReference type="InterPro" id="IPR036390">
    <property type="entry name" value="WH_DNA-bd_sf"/>
</dbReference>
<organism evidence="2 3">
    <name type="scientific">Streptomyces daliensis</name>
    <dbReference type="NCBI Taxonomy" id="299421"/>
    <lineage>
        <taxon>Bacteria</taxon>
        <taxon>Bacillati</taxon>
        <taxon>Actinomycetota</taxon>
        <taxon>Actinomycetes</taxon>
        <taxon>Kitasatosporales</taxon>
        <taxon>Streptomycetaceae</taxon>
        <taxon>Streptomyces</taxon>
    </lineage>
</organism>
<dbReference type="Gene3D" id="1.10.10.10">
    <property type="entry name" value="Winged helix-like DNA-binding domain superfamily/Winged helix DNA-binding domain"/>
    <property type="match status" value="1"/>
</dbReference>
<protein>
    <submittedName>
        <fullName evidence="2">Winged helix-turn-helix transcriptional regulator</fullName>
    </submittedName>
</protein>
<dbReference type="InterPro" id="IPR000835">
    <property type="entry name" value="HTH_MarR-typ"/>
</dbReference>
<dbReference type="SMART" id="SM00347">
    <property type="entry name" value="HTH_MARR"/>
    <property type="match status" value="1"/>
</dbReference>
<dbReference type="Pfam" id="PF12802">
    <property type="entry name" value="MarR_2"/>
    <property type="match status" value="1"/>
</dbReference>
<dbReference type="EMBL" id="JAGSMN010000300">
    <property type="protein sequence ID" value="MBR7674113.1"/>
    <property type="molecule type" value="Genomic_DNA"/>
</dbReference>
<gene>
    <name evidence="2" type="ORF">KDA82_14030</name>
</gene>
<dbReference type="SUPFAM" id="SSF46785">
    <property type="entry name" value="Winged helix' DNA-binding domain"/>
    <property type="match status" value="1"/>
</dbReference>
<evidence type="ECO:0000313" key="2">
    <source>
        <dbReference type="EMBL" id="MBR7674113.1"/>
    </source>
</evidence>
<accession>A0A8T4IU81</accession>
<dbReference type="AlphaFoldDB" id="A0A8T4IU81"/>
<comment type="caution">
    <text evidence="2">The sequence shown here is derived from an EMBL/GenBank/DDBJ whole genome shotgun (WGS) entry which is preliminary data.</text>
</comment>